<dbReference type="InterPro" id="IPR018060">
    <property type="entry name" value="HTH_AraC"/>
</dbReference>
<name>A0ABW3K7Y1_9BACT</name>
<dbReference type="SUPFAM" id="SSF46689">
    <property type="entry name" value="Homeodomain-like"/>
    <property type="match status" value="1"/>
</dbReference>
<dbReference type="PROSITE" id="PS01124">
    <property type="entry name" value="HTH_ARAC_FAMILY_2"/>
    <property type="match status" value="1"/>
</dbReference>
<proteinExistence type="predicted"/>
<dbReference type="PANTHER" id="PTHR43280:SF32">
    <property type="entry name" value="TRANSCRIPTIONAL REGULATORY PROTEIN"/>
    <property type="match status" value="1"/>
</dbReference>
<feature type="domain" description="HTH araC/xylS-type" evidence="4">
    <location>
        <begin position="11"/>
        <end position="116"/>
    </location>
</feature>
<dbReference type="PANTHER" id="PTHR43280">
    <property type="entry name" value="ARAC-FAMILY TRANSCRIPTIONAL REGULATOR"/>
    <property type="match status" value="1"/>
</dbReference>
<sequence>MYQTRSEEIFDKYLQVIDEHLQDILDGKADEMFELHEIAGRLFIHPTHLSNVIKNLTGKHPCYFYERKILEAAKGLLDNKQNSIADVARILTYDPSNFTKWFKSYAGIKPSQYRKQPPQKYTNTSNRVAA</sequence>
<evidence type="ECO:0000313" key="6">
    <source>
        <dbReference type="Proteomes" id="UP001597112"/>
    </source>
</evidence>
<dbReference type="InterPro" id="IPR009057">
    <property type="entry name" value="Homeodomain-like_sf"/>
</dbReference>
<protein>
    <submittedName>
        <fullName evidence="5">Helix-turn-helix domain-containing protein</fullName>
    </submittedName>
</protein>
<comment type="caution">
    <text evidence="5">The sequence shown here is derived from an EMBL/GenBank/DDBJ whole genome shotgun (WGS) entry which is preliminary data.</text>
</comment>
<evidence type="ECO:0000259" key="4">
    <source>
        <dbReference type="PROSITE" id="PS01124"/>
    </source>
</evidence>
<gene>
    <name evidence="5" type="ORF">ACFQ21_21960</name>
</gene>
<keyword evidence="3" id="KW-0804">Transcription</keyword>
<evidence type="ECO:0000313" key="5">
    <source>
        <dbReference type="EMBL" id="MFD1002007.1"/>
    </source>
</evidence>
<dbReference type="Proteomes" id="UP001597112">
    <property type="component" value="Unassembled WGS sequence"/>
</dbReference>
<keyword evidence="1" id="KW-0805">Transcription regulation</keyword>
<evidence type="ECO:0000256" key="1">
    <source>
        <dbReference type="ARBA" id="ARBA00023015"/>
    </source>
</evidence>
<evidence type="ECO:0000256" key="2">
    <source>
        <dbReference type="ARBA" id="ARBA00023125"/>
    </source>
</evidence>
<reference evidence="6" key="1">
    <citation type="journal article" date="2019" name="Int. J. Syst. Evol. Microbiol.">
        <title>The Global Catalogue of Microorganisms (GCM) 10K type strain sequencing project: providing services to taxonomists for standard genome sequencing and annotation.</title>
        <authorList>
            <consortium name="The Broad Institute Genomics Platform"/>
            <consortium name="The Broad Institute Genome Sequencing Center for Infectious Disease"/>
            <person name="Wu L."/>
            <person name="Ma J."/>
        </authorList>
    </citation>
    <scope>NUCLEOTIDE SEQUENCE [LARGE SCALE GENOMIC DNA]</scope>
    <source>
        <strain evidence="6">CCUG 58938</strain>
    </source>
</reference>
<dbReference type="Gene3D" id="1.10.10.60">
    <property type="entry name" value="Homeodomain-like"/>
    <property type="match status" value="2"/>
</dbReference>
<dbReference type="SMART" id="SM00342">
    <property type="entry name" value="HTH_ARAC"/>
    <property type="match status" value="1"/>
</dbReference>
<organism evidence="5 6">
    <name type="scientific">Ohtaekwangia kribbensis</name>
    <dbReference type="NCBI Taxonomy" id="688913"/>
    <lineage>
        <taxon>Bacteria</taxon>
        <taxon>Pseudomonadati</taxon>
        <taxon>Bacteroidota</taxon>
        <taxon>Cytophagia</taxon>
        <taxon>Cytophagales</taxon>
        <taxon>Fulvivirgaceae</taxon>
        <taxon>Ohtaekwangia</taxon>
    </lineage>
</organism>
<dbReference type="EMBL" id="JBHTKA010000008">
    <property type="protein sequence ID" value="MFD1002007.1"/>
    <property type="molecule type" value="Genomic_DNA"/>
</dbReference>
<keyword evidence="2" id="KW-0238">DNA-binding</keyword>
<keyword evidence="6" id="KW-1185">Reference proteome</keyword>
<dbReference type="Pfam" id="PF12833">
    <property type="entry name" value="HTH_18"/>
    <property type="match status" value="1"/>
</dbReference>
<accession>A0ABW3K7Y1</accession>
<dbReference type="RefSeq" id="WP_377582699.1">
    <property type="nucleotide sequence ID" value="NZ_JBHTKA010000008.1"/>
</dbReference>
<evidence type="ECO:0000256" key="3">
    <source>
        <dbReference type="ARBA" id="ARBA00023163"/>
    </source>
</evidence>